<proteinExistence type="predicted"/>
<dbReference type="AlphaFoldDB" id="A0A0E9TC59"/>
<organism evidence="1">
    <name type="scientific">Anguilla anguilla</name>
    <name type="common">European freshwater eel</name>
    <name type="synonym">Muraena anguilla</name>
    <dbReference type="NCBI Taxonomy" id="7936"/>
    <lineage>
        <taxon>Eukaryota</taxon>
        <taxon>Metazoa</taxon>
        <taxon>Chordata</taxon>
        <taxon>Craniata</taxon>
        <taxon>Vertebrata</taxon>
        <taxon>Euteleostomi</taxon>
        <taxon>Actinopterygii</taxon>
        <taxon>Neopterygii</taxon>
        <taxon>Teleostei</taxon>
        <taxon>Anguilliformes</taxon>
        <taxon>Anguillidae</taxon>
        <taxon>Anguilla</taxon>
    </lineage>
</organism>
<name>A0A0E9TC59_ANGAN</name>
<accession>A0A0E9TC59</accession>
<protein>
    <submittedName>
        <fullName evidence="1">Uncharacterized protein</fullName>
    </submittedName>
</protein>
<evidence type="ECO:0000313" key="1">
    <source>
        <dbReference type="EMBL" id="JAH51027.1"/>
    </source>
</evidence>
<reference evidence="1" key="1">
    <citation type="submission" date="2014-11" db="EMBL/GenBank/DDBJ databases">
        <authorList>
            <person name="Amaro Gonzalez C."/>
        </authorList>
    </citation>
    <scope>NUCLEOTIDE SEQUENCE</scope>
</reference>
<reference evidence="1" key="2">
    <citation type="journal article" date="2015" name="Fish Shellfish Immunol.">
        <title>Early steps in the European eel (Anguilla anguilla)-Vibrio vulnificus interaction in the gills: Role of the RtxA13 toxin.</title>
        <authorList>
            <person name="Callol A."/>
            <person name="Pajuelo D."/>
            <person name="Ebbesson L."/>
            <person name="Teles M."/>
            <person name="MacKenzie S."/>
            <person name="Amaro C."/>
        </authorList>
    </citation>
    <scope>NUCLEOTIDE SEQUENCE</scope>
</reference>
<sequence>MLTGNALFPRKRLIQNSSLNLAFFCRKEAHTPCSTSPSHCEFTKQRQSSYSTVSGSVNFQRC</sequence>
<dbReference type="EMBL" id="GBXM01057550">
    <property type="protein sequence ID" value="JAH51027.1"/>
    <property type="molecule type" value="Transcribed_RNA"/>
</dbReference>